<reference evidence="1 2" key="1">
    <citation type="journal article" date="2015" name="Genome Announc.">
        <title>Draft Genome Sequence of Burkholderia sp. Strain PML1(12), an Ectomycorrhizosphere-Inhabiting Bacterium with Effective Mineral-Weathering Ability.</title>
        <authorList>
            <person name="Uroz S."/>
            <person name="Oger P."/>
        </authorList>
    </citation>
    <scope>NUCLEOTIDE SEQUENCE [LARGE SCALE GENOMIC DNA]</scope>
    <source>
        <strain evidence="2">PML1(12)</strain>
    </source>
</reference>
<name>A0A0J1CMJ5_9BURK</name>
<evidence type="ECO:0000313" key="2">
    <source>
        <dbReference type="Proteomes" id="UP000035963"/>
    </source>
</evidence>
<evidence type="ECO:0000313" key="1">
    <source>
        <dbReference type="EMBL" id="KLU22000.1"/>
    </source>
</evidence>
<proteinExistence type="predicted"/>
<protein>
    <recommendedName>
        <fullName evidence="3">TIR domain-containing protein</fullName>
    </recommendedName>
</protein>
<evidence type="ECO:0008006" key="3">
    <source>
        <dbReference type="Google" id="ProtNLM"/>
    </source>
</evidence>
<dbReference type="AlphaFoldDB" id="A0A0J1CMJ5"/>
<organism evidence="1 2">
    <name type="scientific">Caballeronia mineralivorans PML1(12)</name>
    <dbReference type="NCBI Taxonomy" id="908627"/>
    <lineage>
        <taxon>Bacteria</taxon>
        <taxon>Pseudomonadati</taxon>
        <taxon>Pseudomonadota</taxon>
        <taxon>Betaproteobacteria</taxon>
        <taxon>Burkholderiales</taxon>
        <taxon>Burkholderiaceae</taxon>
        <taxon>Caballeronia</taxon>
    </lineage>
</organism>
<dbReference type="Gene3D" id="3.40.50.450">
    <property type="match status" value="1"/>
</dbReference>
<gene>
    <name evidence="1" type="ORF">EOS_32975</name>
</gene>
<dbReference type="PATRIC" id="fig|908627.4.peg.7366"/>
<dbReference type="Proteomes" id="UP000035963">
    <property type="component" value="Unassembled WGS sequence"/>
</dbReference>
<sequence length="176" mass="19652">MATAPEPEPEPSSLRTVFYSWQSQLPNNTNRGFIKDSLERAIKDLNSSLQLEGRVGLDSDTSNTPGSPDVINTILQKIDSTDIFVADVSLMAWNQPNCNVMFELGYAMKSLGDKKIIMLFNETYGETKDLPFDLGFKRQLIYRCAETDENKADARRLLATRLKNAIELVLSPSNGS</sequence>
<comment type="caution">
    <text evidence="1">The sequence shown here is derived from an EMBL/GenBank/DDBJ whole genome shotgun (WGS) entry which is preliminary data.</text>
</comment>
<accession>A0A0J1CMJ5</accession>
<dbReference type="EMBL" id="AEJF01000194">
    <property type="protein sequence ID" value="KLU22000.1"/>
    <property type="molecule type" value="Genomic_DNA"/>
</dbReference>
<keyword evidence="2" id="KW-1185">Reference proteome</keyword>